<dbReference type="AlphaFoldDB" id="C1FAC0"/>
<feature type="region of interest" description="Disordered" evidence="1">
    <location>
        <begin position="1"/>
        <end position="30"/>
    </location>
</feature>
<protein>
    <submittedName>
        <fullName evidence="2">Uncharacterized protein</fullName>
    </submittedName>
</protein>
<dbReference type="InParanoid" id="C1FAC0"/>
<dbReference type="EMBL" id="CP001472">
    <property type="protein sequence ID" value="ACO31311.1"/>
    <property type="molecule type" value="Genomic_DNA"/>
</dbReference>
<keyword evidence="3" id="KW-1185">Reference proteome</keyword>
<evidence type="ECO:0000256" key="1">
    <source>
        <dbReference type="SAM" id="MobiDB-lite"/>
    </source>
</evidence>
<organism evidence="2 3">
    <name type="scientific">Acidobacterium capsulatum (strain ATCC 51196 / DSM 11244 / BCRC 80197 / JCM 7670 / NBRC 15755 / NCIMB 13165 / 161)</name>
    <dbReference type="NCBI Taxonomy" id="240015"/>
    <lineage>
        <taxon>Bacteria</taxon>
        <taxon>Pseudomonadati</taxon>
        <taxon>Acidobacteriota</taxon>
        <taxon>Terriglobia</taxon>
        <taxon>Terriglobales</taxon>
        <taxon>Acidobacteriaceae</taxon>
        <taxon>Acidobacterium</taxon>
    </lineage>
</organism>
<reference evidence="2 3" key="1">
    <citation type="journal article" date="2009" name="Appl. Environ. Microbiol.">
        <title>Three genomes from the phylum Acidobacteria provide insight into the lifestyles of these microorganisms in soils.</title>
        <authorList>
            <person name="Ward N.L."/>
            <person name="Challacombe J.F."/>
            <person name="Janssen P.H."/>
            <person name="Henrissat B."/>
            <person name="Coutinho P.M."/>
            <person name="Wu M."/>
            <person name="Xie G."/>
            <person name="Haft D.H."/>
            <person name="Sait M."/>
            <person name="Badger J."/>
            <person name="Barabote R.D."/>
            <person name="Bradley B."/>
            <person name="Brettin T.S."/>
            <person name="Brinkac L.M."/>
            <person name="Bruce D."/>
            <person name="Creasy T."/>
            <person name="Daugherty S.C."/>
            <person name="Davidsen T.M."/>
            <person name="DeBoy R.T."/>
            <person name="Detter J.C."/>
            <person name="Dodson R.J."/>
            <person name="Durkin A.S."/>
            <person name="Ganapathy A."/>
            <person name="Gwinn-Giglio M."/>
            <person name="Han C.S."/>
            <person name="Khouri H."/>
            <person name="Kiss H."/>
            <person name="Kothari S.P."/>
            <person name="Madupu R."/>
            <person name="Nelson K.E."/>
            <person name="Nelson W.C."/>
            <person name="Paulsen I."/>
            <person name="Penn K."/>
            <person name="Ren Q."/>
            <person name="Rosovitz M.J."/>
            <person name="Selengut J.D."/>
            <person name="Shrivastava S."/>
            <person name="Sullivan S.A."/>
            <person name="Tapia R."/>
            <person name="Thompson L.S."/>
            <person name="Watkins K.L."/>
            <person name="Yang Q."/>
            <person name="Yu C."/>
            <person name="Zafar N."/>
            <person name="Zhou L."/>
            <person name="Kuske C.R."/>
        </authorList>
    </citation>
    <scope>NUCLEOTIDE SEQUENCE [LARGE SCALE GENOMIC DNA]</scope>
    <source>
        <strain evidence="3">ATCC 51196 / DSM 11244 / BCRC 80197 / JCM 7670 / NBRC 15755 / NCIMB 13165 / 161</strain>
    </source>
</reference>
<dbReference type="Proteomes" id="UP000002207">
    <property type="component" value="Chromosome"/>
</dbReference>
<proteinExistence type="predicted"/>
<dbReference type="KEGG" id="aca:ACP_2318"/>
<sequence>MSPFVLDRTPAEDEENGLPWQPKAEAGTPP</sequence>
<accession>C1FAC0</accession>
<evidence type="ECO:0000313" key="3">
    <source>
        <dbReference type="Proteomes" id="UP000002207"/>
    </source>
</evidence>
<dbReference type="HOGENOM" id="CLU_3401673_0_0_0"/>
<gene>
    <name evidence="2" type="ordered locus">ACP_2318</name>
</gene>
<evidence type="ECO:0000313" key="2">
    <source>
        <dbReference type="EMBL" id="ACO31311.1"/>
    </source>
</evidence>
<name>C1FAC0_ACIC5</name>